<evidence type="ECO:0000256" key="1">
    <source>
        <dbReference type="SAM" id="Phobius"/>
    </source>
</evidence>
<dbReference type="EMBL" id="KV440972">
    <property type="protein sequence ID" value="OAD80120.1"/>
    <property type="molecule type" value="Genomic_DNA"/>
</dbReference>
<accession>A0A167QR86</accession>
<evidence type="ECO:0000313" key="3">
    <source>
        <dbReference type="Proteomes" id="UP000077315"/>
    </source>
</evidence>
<protein>
    <submittedName>
        <fullName evidence="2">Uncharacterized protein</fullName>
    </submittedName>
</protein>
<dbReference type="InParanoid" id="A0A167QR86"/>
<keyword evidence="1" id="KW-0812">Transmembrane</keyword>
<name>A0A167QR86_PHYB8</name>
<reference evidence="3" key="1">
    <citation type="submission" date="2015-06" db="EMBL/GenBank/DDBJ databases">
        <title>Expansion of signal transduction pathways in fungi by whole-genome duplication.</title>
        <authorList>
            <consortium name="DOE Joint Genome Institute"/>
            <person name="Corrochano L.M."/>
            <person name="Kuo A."/>
            <person name="Marcet-Houben M."/>
            <person name="Polaino S."/>
            <person name="Salamov A."/>
            <person name="Villalobos J.M."/>
            <person name="Alvarez M.I."/>
            <person name="Avalos J."/>
            <person name="Benito E.P."/>
            <person name="Benoit I."/>
            <person name="Burger G."/>
            <person name="Camino L.P."/>
            <person name="Canovas D."/>
            <person name="Cerda-Olmedo E."/>
            <person name="Cheng J.-F."/>
            <person name="Dominguez A."/>
            <person name="Elias M."/>
            <person name="Eslava A.P."/>
            <person name="Glaser F."/>
            <person name="Grimwood J."/>
            <person name="Gutierrez G."/>
            <person name="Heitman J."/>
            <person name="Henrissat B."/>
            <person name="Iturriaga E.A."/>
            <person name="Lang B.F."/>
            <person name="Lavin J.L."/>
            <person name="Lee S."/>
            <person name="Li W."/>
            <person name="Lindquist E."/>
            <person name="Lopez-Garcia S."/>
            <person name="Luque E.M."/>
            <person name="Marcos A.T."/>
            <person name="Martin J."/>
            <person name="McCluskey K."/>
            <person name="Medina H.R."/>
            <person name="Miralles-Duran A."/>
            <person name="Miyazaki A."/>
            <person name="Munoz-Torres E."/>
            <person name="Oguiza J.A."/>
            <person name="Ohm R."/>
            <person name="Olmedo M."/>
            <person name="Orejas M."/>
            <person name="Ortiz-Castellanos L."/>
            <person name="Pisabarro A.G."/>
            <person name="Rodriguez-Romero J."/>
            <person name="Ruiz-Herrera J."/>
            <person name="Ruiz-Vazquez R."/>
            <person name="Sanz C."/>
            <person name="Schackwitz W."/>
            <person name="Schmutz J."/>
            <person name="Shahriari M."/>
            <person name="Shelest E."/>
            <person name="Silva-Franco F."/>
            <person name="Soanes D."/>
            <person name="Syed K."/>
            <person name="Tagua V.G."/>
            <person name="Talbot N.J."/>
            <person name="Thon M."/>
            <person name="De vries R.P."/>
            <person name="Wiebenga A."/>
            <person name="Yadav J.S."/>
            <person name="Braun E.L."/>
            <person name="Baker S."/>
            <person name="Garre V."/>
            <person name="Horwitz B."/>
            <person name="Torres-Martinez S."/>
            <person name="Idnurm A."/>
            <person name="Herrera-Estrella A."/>
            <person name="Gabaldon T."/>
            <person name="Grigoriev I.V."/>
        </authorList>
    </citation>
    <scope>NUCLEOTIDE SEQUENCE [LARGE SCALE GENOMIC DNA]</scope>
    <source>
        <strain evidence="3">NRRL 1555(-)</strain>
    </source>
</reference>
<dbReference type="Proteomes" id="UP000077315">
    <property type="component" value="Unassembled WGS sequence"/>
</dbReference>
<gene>
    <name evidence="2" type="ORF">PHYBLDRAFT_59167</name>
</gene>
<keyword evidence="1" id="KW-0472">Membrane</keyword>
<keyword evidence="1" id="KW-1133">Transmembrane helix</keyword>
<keyword evidence="3" id="KW-1185">Reference proteome</keyword>
<evidence type="ECO:0000313" key="2">
    <source>
        <dbReference type="EMBL" id="OAD80120.1"/>
    </source>
</evidence>
<feature type="transmembrane region" description="Helical" evidence="1">
    <location>
        <begin position="73"/>
        <end position="93"/>
    </location>
</feature>
<dbReference type="RefSeq" id="XP_018298160.1">
    <property type="nucleotide sequence ID" value="XM_018440445.1"/>
</dbReference>
<organism evidence="2 3">
    <name type="scientific">Phycomyces blakesleeanus (strain ATCC 8743b / DSM 1359 / FGSC 10004 / NBRC 33097 / NRRL 1555)</name>
    <dbReference type="NCBI Taxonomy" id="763407"/>
    <lineage>
        <taxon>Eukaryota</taxon>
        <taxon>Fungi</taxon>
        <taxon>Fungi incertae sedis</taxon>
        <taxon>Mucoromycota</taxon>
        <taxon>Mucoromycotina</taxon>
        <taxon>Mucoromycetes</taxon>
        <taxon>Mucorales</taxon>
        <taxon>Phycomycetaceae</taxon>
        <taxon>Phycomyces</taxon>
    </lineage>
</organism>
<proteinExistence type="predicted"/>
<dbReference type="VEuPathDB" id="FungiDB:PHYBLDRAFT_59167"/>
<dbReference type="AlphaFoldDB" id="A0A167QR86"/>
<dbReference type="GeneID" id="29001351"/>
<sequence>MYVECEYEMYAVCKYEGKKMCISSNARLHMYQSQEVSHKTLQDLKKSYKLLVSKKLESFDMLNLEISESKARCLVLVYYIILEFLTIVLQMVLPKSGDISERKL</sequence>